<dbReference type="InterPro" id="IPR045863">
    <property type="entry name" value="CorA_TM1_TM2"/>
</dbReference>
<evidence type="ECO:0000256" key="3">
    <source>
        <dbReference type="ARBA" id="ARBA00022448"/>
    </source>
</evidence>
<dbReference type="Proteomes" id="UP000000442">
    <property type="component" value="Chromosome"/>
</dbReference>
<feature type="transmembrane region" description="Helical" evidence="8">
    <location>
        <begin position="378"/>
        <end position="398"/>
    </location>
</feature>
<keyword evidence="4 8" id="KW-1003">Cell membrane</keyword>
<accession>C0QL52</accession>
<evidence type="ECO:0000313" key="9">
    <source>
        <dbReference type="EMBL" id="ACN14138.1"/>
    </source>
</evidence>
<dbReference type="InterPro" id="IPR002523">
    <property type="entry name" value="MgTranspt_CorA/ZnTranspt_ZntB"/>
</dbReference>
<evidence type="ECO:0000256" key="1">
    <source>
        <dbReference type="ARBA" id="ARBA00004651"/>
    </source>
</evidence>
<keyword evidence="7 8" id="KW-0472">Membrane</keyword>
<dbReference type="eggNOG" id="COG0598">
    <property type="taxonomic scope" value="Bacteria"/>
</dbReference>
<keyword evidence="8" id="KW-0460">Magnesium</keyword>
<dbReference type="AlphaFoldDB" id="C0QL52"/>
<keyword evidence="5 8" id="KW-0812">Transmembrane</keyword>
<proteinExistence type="inferred from homology"/>
<dbReference type="STRING" id="177437.HRM2_10260"/>
<dbReference type="SUPFAM" id="SSF144083">
    <property type="entry name" value="Magnesium transport protein CorA, transmembrane region"/>
    <property type="match status" value="1"/>
</dbReference>
<dbReference type="Pfam" id="PF01544">
    <property type="entry name" value="CorA"/>
    <property type="match status" value="1"/>
</dbReference>
<dbReference type="Gene3D" id="3.30.460.20">
    <property type="entry name" value="CorA soluble domain-like"/>
    <property type="match status" value="1"/>
</dbReference>
<keyword evidence="3 8" id="KW-0813">Transport</keyword>
<name>C0QL52_DESAH</name>
<dbReference type="GO" id="GO:0015095">
    <property type="term" value="F:magnesium ion transmembrane transporter activity"/>
    <property type="evidence" value="ECO:0007669"/>
    <property type="project" value="UniProtKB-UniRule"/>
</dbReference>
<evidence type="ECO:0000256" key="7">
    <source>
        <dbReference type="ARBA" id="ARBA00023136"/>
    </source>
</evidence>
<evidence type="ECO:0000256" key="8">
    <source>
        <dbReference type="RuleBase" id="RU362010"/>
    </source>
</evidence>
<evidence type="ECO:0000256" key="6">
    <source>
        <dbReference type="ARBA" id="ARBA00022989"/>
    </source>
</evidence>
<dbReference type="NCBIfam" id="TIGR00383">
    <property type="entry name" value="corA"/>
    <property type="match status" value="1"/>
</dbReference>
<dbReference type="InterPro" id="IPR004488">
    <property type="entry name" value="Mg/Co-transport_prot_CorA"/>
</dbReference>
<dbReference type="GO" id="GO:0005886">
    <property type="term" value="C:plasma membrane"/>
    <property type="evidence" value="ECO:0007669"/>
    <property type="project" value="UniProtKB-SubCell"/>
</dbReference>
<keyword evidence="6 8" id="KW-1133">Transmembrane helix</keyword>
<sequence>MRPLPWADRARKEICSSAFLKDRSVRFYSRNSTKQPFGSVIDKIKIMEPVKMETVNNVSKKAGTSPGTMVHIGERKIEKTRIRIMDYDGGQIREKEVQEIEECFPFKAEPTITWINIDGLHDIELIEKIGRHFDVHHLILEDIVHTGIRPKIEQFDSFTFIVFKMLYYVEETDEIVDEQFSIILGQNFVISFQEREGTVFNPLRDRIRSSKNRIRKKGADYLTYALIDTVVDNYFILLEILGDKIEGLDDALLTSISKETFHAINEMKRKLVALRRAITPLKELINTVEKEAFDLVDERNIIFFKDVHDHTVQILETIDTFRELISGLHDIFMNNVNNRTNEIMKTLTITATIFIPLTFIAGIYGMNFKYIPELEWRWGYFAFWALIVAIVGGMFYYFKRKDWL</sequence>
<protein>
    <recommendedName>
        <fullName evidence="8">Magnesium transport protein CorA</fullName>
    </recommendedName>
</protein>
<comment type="subcellular location">
    <subcellularLocation>
        <location evidence="1">Cell membrane</location>
        <topology evidence="1">Multi-pass membrane protein</topology>
    </subcellularLocation>
    <subcellularLocation>
        <location evidence="8">Membrane</location>
        <topology evidence="8">Multi-pass membrane protein</topology>
    </subcellularLocation>
</comment>
<dbReference type="PANTHER" id="PTHR46494">
    <property type="entry name" value="CORA FAMILY METAL ION TRANSPORTER (EUROFUNG)"/>
    <property type="match status" value="1"/>
</dbReference>
<evidence type="ECO:0000256" key="5">
    <source>
        <dbReference type="ARBA" id="ARBA00022692"/>
    </source>
</evidence>
<gene>
    <name evidence="9" type="primary">corA1</name>
    <name evidence="8" type="synonym">corA</name>
    <name evidence="9" type="ordered locus">HRM2_10260</name>
</gene>
<dbReference type="PANTHER" id="PTHR46494:SF1">
    <property type="entry name" value="CORA FAMILY METAL ION TRANSPORTER (EUROFUNG)"/>
    <property type="match status" value="1"/>
</dbReference>
<comment type="function">
    <text evidence="8">Mediates influx of magnesium ions.</text>
</comment>
<comment type="similarity">
    <text evidence="2 8">Belongs to the CorA metal ion transporter (MIT) (TC 1.A.35) family.</text>
</comment>
<dbReference type="CDD" id="cd12828">
    <property type="entry name" value="TmCorA-like_1"/>
    <property type="match status" value="1"/>
</dbReference>
<keyword evidence="10" id="KW-1185">Reference proteome</keyword>
<evidence type="ECO:0000256" key="2">
    <source>
        <dbReference type="ARBA" id="ARBA00009765"/>
    </source>
</evidence>
<feature type="transmembrane region" description="Helical" evidence="8">
    <location>
        <begin position="347"/>
        <end position="366"/>
    </location>
</feature>
<evidence type="ECO:0000313" key="10">
    <source>
        <dbReference type="Proteomes" id="UP000000442"/>
    </source>
</evidence>
<dbReference type="SUPFAM" id="SSF143865">
    <property type="entry name" value="CorA soluble domain-like"/>
    <property type="match status" value="1"/>
</dbReference>
<dbReference type="Gene3D" id="1.20.58.340">
    <property type="entry name" value="Magnesium transport protein CorA, transmembrane region"/>
    <property type="match status" value="2"/>
</dbReference>
<dbReference type="GO" id="GO:0050897">
    <property type="term" value="F:cobalt ion binding"/>
    <property type="evidence" value="ECO:0007669"/>
    <property type="project" value="TreeGrafter"/>
</dbReference>
<reference evidence="9 10" key="1">
    <citation type="journal article" date="2009" name="Environ. Microbiol.">
        <title>Genome sequence of Desulfobacterium autotrophicum HRM2, a marine sulfate reducer oxidizing organic carbon completely to carbon dioxide.</title>
        <authorList>
            <person name="Strittmatter A.W."/>
            <person name="Liesegang H."/>
            <person name="Rabus R."/>
            <person name="Decker I."/>
            <person name="Amann J."/>
            <person name="Andres S."/>
            <person name="Henne A."/>
            <person name="Fricke W.F."/>
            <person name="Martinez-Arias R."/>
            <person name="Bartels D."/>
            <person name="Goesmann A."/>
            <person name="Krause L."/>
            <person name="Puehler A."/>
            <person name="Klenk H.P."/>
            <person name="Richter M."/>
            <person name="Schuler M."/>
            <person name="Gloeckner F.O."/>
            <person name="Meyerdierks A."/>
            <person name="Gottschalk G."/>
            <person name="Amann R."/>
        </authorList>
    </citation>
    <scope>NUCLEOTIDE SEQUENCE [LARGE SCALE GENOMIC DNA]</scope>
    <source>
        <strain evidence="10">ATCC 43914 / DSM 3382 / HRM2</strain>
    </source>
</reference>
<dbReference type="FunFam" id="1.20.58.340:FF:000012">
    <property type="entry name" value="Magnesium transport protein CorA"/>
    <property type="match status" value="1"/>
</dbReference>
<dbReference type="EMBL" id="CP001087">
    <property type="protein sequence ID" value="ACN14138.1"/>
    <property type="molecule type" value="Genomic_DNA"/>
</dbReference>
<evidence type="ECO:0000256" key="4">
    <source>
        <dbReference type="ARBA" id="ARBA00022475"/>
    </source>
</evidence>
<dbReference type="GO" id="GO:0015087">
    <property type="term" value="F:cobalt ion transmembrane transporter activity"/>
    <property type="evidence" value="ECO:0007669"/>
    <property type="project" value="UniProtKB-UniRule"/>
</dbReference>
<keyword evidence="8" id="KW-0406">Ion transport</keyword>
<organism evidence="9 10">
    <name type="scientific">Desulforapulum autotrophicum (strain ATCC 43914 / DSM 3382 / VKM B-1955 / HRM2)</name>
    <name type="common">Desulfobacterium autotrophicum</name>
    <dbReference type="NCBI Taxonomy" id="177437"/>
    <lineage>
        <taxon>Bacteria</taxon>
        <taxon>Pseudomonadati</taxon>
        <taxon>Thermodesulfobacteriota</taxon>
        <taxon>Desulfobacteria</taxon>
        <taxon>Desulfobacterales</taxon>
        <taxon>Desulfobacteraceae</taxon>
        <taxon>Desulforapulum</taxon>
    </lineage>
</organism>
<dbReference type="KEGG" id="dat:HRM2_10260"/>
<dbReference type="HOGENOM" id="CLU_007127_0_0_7"/>
<dbReference type="InterPro" id="IPR045861">
    <property type="entry name" value="CorA_cytoplasmic_dom"/>
</dbReference>
<dbReference type="GO" id="GO:0000287">
    <property type="term" value="F:magnesium ion binding"/>
    <property type="evidence" value="ECO:0007669"/>
    <property type="project" value="TreeGrafter"/>
</dbReference>